<reference evidence="1" key="2">
    <citation type="submission" date="2023-04" db="EMBL/GenBank/DDBJ databases">
        <authorList>
            <person name="Bruccoleri R.E."/>
            <person name="Oakeley E.J."/>
            <person name="Faust A.-M."/>
            <person name="Dessus-Babus S."/>
            <person name="Altorfer M."/>
            <person name="Burckhardt D."/>
            <person name="Oertli M."/>
            <person name="Naumann U."/>
            <person name="Petersen F."/>
            <person name="Wong J."/>
        </authorList>
    </citation>
    <scope>NUCLEOTIDE SEQUENCE</scope>
    <source>
        <strain evidence="1">GSM-AAB239-AS_SAM_17_03QT</strain>
        <tissue evidence="1">Leaf</tissue>
    </source>
</reference>
<evidence type="ECO:0000313" key="2">
    <source>
        <dbReference type="Proteomes" id="UP001140949"/>
    </source>
</evidence>
<accession>A0AAX6FGH6</accession>
<gene>
    <name evidence="1" type="ORF">M6B38_133520</name>
</gene>
<organism evidence="1 2">
    <name type="scientific">Iris pallida</name>
    <name type="common">Sweet iris</name>
    <dbReference type="NCBI Taxonomy" id="29817"/>
    <lineage>
        <taxon>Eukaryota</taxon>
        <taxon>Viridiplantae</taxon>
        <taxon>Streptophyta</taxon>
        <taxon>Embryophyta</taxon>
        <taxon>Tracheophyta</taxon>
        <taxon>Spermatophyta</taxon>
        <taxon>Magnoliopsida</taxon>
        <taxon>Liliopsida</taxon>
        <taxon>Asparagales</taxon>
        <taxon>Iridaceae</taxon>
        <taxon>Iridoideae</taxon>
        <taxon>Irideae</taxon>
        <taxon>Iris</taxon>
    </lineage>
</organism>
<evidence type="ECO:0000313" key="1">
    <source>
        <dbReference type="EMBL" id="KAJ6815530.1"/>
    </source>
</evidence>
<dbReference type="Proteomes" id="UP001140949">
    <property type="component" value="Unassembled WGS sequence"/>
</dbReference>
<dbReference type="EMBL" id="JANAVB010028819">
    <property type="protein sequence ID" value="KAJ6815530.1"/>
    <property type="molecule type" value="Genomic_DNA"/>
</dbReference>
<keyword evidence="2" id="KW-1185">Reference proteome</keyword>
<dbReference type="AlphaFoldDB" id="A0AAX6FGH6"/>
<proteinExistence type="predicted"/>
<sequence>MVEKGDPGCRSRGGCGHHCASYSRSSGVLGKETKEGMKDATPFVLRQAEHFVSEVELFLASGLNIKANDKVCMQNVAGMSTPAE</sequence>
<comment type="caution">
    <text evidence="1">The sequence shown here is derived from an EMBL/GenBank/DDBJ whole genome shotgun (WGS) entry which is preliminary data.</text>
</comment>
<name>A0AAX6FGH6_IRIPA</name>
<protein>
    <submittedName>
        <fullName evidence="1">Tripartite motif-containing protein 40-like</fullName>
    </submittedName>
</protein>
<reference evidence="1" key="1">
    <citation type="journal article" date="2023" name="GigaByte">
        <title>Genome assembly of the bearded iris, Iris pallida Lam.</title>
        <authorList>
            <person name="Bruccoleri R.E."/>
            <person name="Oakeley E.J."/>
            <person name="Faust A.M.E."/>
            <person name="Altorfer M."/>
            <person name="Dessus-Babus S."/>
            <person name="Burckhardt D."/>
            <person name="Oertli M."/>
            <person name="Naumann U."/>
            <person name="Petersen F."/>
            <person name="Wong J."/>
        </authorList>
    </citation>
    <scope>NUCLEOTIDE SEQUENCE</scope>
    <source>
        <strain evidence="1">GSM-AAB239-AS_SAM_17_03QT</strain>
    </source>
</reference>